<dbReference type="GO" id="GO:0044718">
    <property type="term" value="P:siderophore transmembrane transport"/>
    <property type="evidence" value="ECO:0007669"/>
    <property type="project" value="TreeGrafter"/>
</dbReference>
<evidence type="ECO:0000256" key="12">
    <source>
        <dbReference type="SAM" id="SignalP"/>
    </source>
</evidence>
<dbReference type="Gene3D" id="2.40.170.20">
    <property type="entry name" value="TonB-dependent receptor, beta-barrel domain"/>
    <property type="match status" value="1"/>
</dbReference>
<evidence type="ECO:0000256" key="7">
    <source>
        <dbReference type="ARBA" id="ARBA00023136"/>
    </source>
</evidence>
<dbReference type="eggNOG" id="COG4206">
    <property type="taxonomic scope" value="Bacteria"/>
</dbReference>
<feature type="domain" description="TonB-dependent receptor plug" evidence="14">
    <location>
        <begin position="46"/>
        <end position="153"/>
    </location>
</feature>
<evidence type="ECO:0000256" key="11">
    <source>
        <dbReference type="RuleBase" id="RU003357"/>
    </source>
</evidence>
<evidence type="ECO:0000256" key="2">
    <source>
        <dbReference type="ARBA" id="ARBA00022448"/>
    </source>
</evidence>
<dbReference type="Pfam" id="PF07715">
    <property type="entry name" value="Plug"/>
    <property type="match status" value="1"/>
</dbReference>
<dbReference type="PANTHER" id="PTHR30069">
    <property type="entry name" value="TONB-DEPENDENT OUTER MEMBRANE RECEPTOR"/>
    <property type="match status" value="1"/>
</dbReference>
<keyword evidence="4 10" id="KW-0812">Transmembrane</keyword>
<dbReference type="Pfam" id="PF00593">
    <property type="entry name" value="TonB_dep_Rec_b-barrel"/>
    <property type="match status" value="1"/>
</dbReference>
<dbReference type="GO" id="GO:0015344">
    <property type="term" value="F:siderophore uptake transmembrane transporter activity"/>
    <property type="evidence" value="ECO:0007669"/>
    <property type="project" value="TreeGrafter"/>
</dbReference>
<keyword evidence="7 10" id="KW-0472">Membrane</keyword>
<keyword evidence="6 11" id="KW-0798">TonB box</keyword>
<dbReference type="GO" id="GO:0009279">
    <property type="term" value="C:cell outer membrane"/>
    <property type="evidence" value="ECO:0007669"/>
    <property type="project" value="UniProtKB-SubCell"/>
</dbReference>
<evidence type="ECO:0000256" key="1">
    <source>
        <dbReference type="ARBA" id="ARBA00004571"/>
    </source>
</evidence>
<feature type="chain" id="PRO_5001797695" evidence="12">
    <location>
        <begin position="23"/>
        <end position="610"/>
    </location>
</feature>
<evidence type="ECO:0000313" key="15">
    <source>
        <dbReference type="EMBL" id="KFE36376.1"/>
    </source>
</evidence>
<protein>
    <submittedName>
        <fullName evidence="15">TonB-dependent receptor</fullName>
    </submittedName>
</protein>
<dbReference type="SUPFAM" id="SSF56935">
    <property type="entry name" value="Porins"/>
    <property type="match status" value="1"/>
</dbReference>
<evidence type="ECO:0000313" key="16">
    <source>
        <dbReference type="Proteomes" id="UP000028607"/>
    </source>
</evidence>
<keyword evidence="16" id="KW-1185">Reference proteome</keyword>
<evidence type="ECO:0000256" key="4">
    <source>
        <dbReference type="ARBA" id="ARBA00022692"/>
    </source>
</evidence>
<evidence type="ECO:0000256" key="9">
    <source>
        <dbReference type="ARBA" id="ARBA00023237"/>
    </source>
</evidence>
<organism evidence="15 16">
    <name type="scientific">Thioclava atlantica</name>
    <dbReference type="NCBI Taxonomy" id="1317124"/>
    <lineage>
        <taxon>Bacteria</taxon>
        <taxon>Pseudomonadati</taxon>
        <taxon>Pseudomonadota</taxon>
        <taxon>Alphaproteobacteria</taxon>
        <taxon>Rhodobacterales</taxon>
        <taxon>Paracoccaceae</taxon>
        <taxon>Thioclava</taxon>
    </lineage>
</organism>
<keyword evidence="2 10" id="KW-0813">Transport</keyword>
<dbReference type="InterPro" id="IPR039426">
    <property type="entry name" value="TonB-dep_rcpt-like"/>
</dbReference>
<evidence type="ECO:0000256" key="10">
    <source>
        <dbReference type="PROSITE-ProRule" id="PRU01360"/>
    </source>
</evidence>
<dbReference type="RefSeq" id="WP_156102866.1">
    <property type="nucleotide sequence ID" value="NZ_AQRC01000002.1"/>
</dbReference>
<dbReference type="InterPro" id="IPR037066">
    <property type="entry name" value="Plug_dom_sf"/>
</dbReference>
<dbReference type="PROSITE" id="PS52016">
    <property type="entry name" value="TONB_DEPENDENT_REC_3"/>
    <property type="match status" value="1"/>
</dbReference>
<feature type="domain" description="TonB-dependent receptor-like beta-barrel" evidence="13">
    <location>
        <begin position="176"/>
        <end position="584"/>
    </location>
</feature>
<keyword evidence="3 10" id="KW-1134">Transmembrane beta strand</keyword>
<evidence type="ECO:0000256" key="3">
    <source>
        <dbReference type="ARBA" id="ARBA00022452"/>
    </source>
</evidence>
<dbReference type="InterPro" id="IPR000531">
    <property type="entry name" value="Beta-barrel_TonB"/>
</dbReference>
<gene>
    <name evidence="15" type="ORF">DW2_03669</name>
</gene>
<sequence length="610" mass="66430">MAHSRIAATLLFTTALAAPAFAQDSQPYALDEIVIYYGALEPRSSDETAQSVTVISKKEMEKTGETRLAQLIAQAPGVGILARGPMGAQTGFTIRGVSQNYVKVLVDGIDVSDPSATQVLPDLGRFNSFNYDRVEILRGSQSAVYGGQAVAGVINLDTPRPTKDGFSQRVDLEAGSYHTANAAYSFGWKQGEDELAVQLSKIYTAGFSAADKRNGNTEADGYSAERLSLRAQKRVSEGLLIGFAGFAQNDRGEFDKGGSLPSDDGEYTIHKERGARLFGQFSTGRFNHELGLSYFTTKRDNRGGPYGPFYYQGKRRTLDWKAATDLGQGRLTFGADRKLETYTGTYVTGQVLTADTGVFAEYAFEPVTDVNVVASARHDEHSQFGGFTTGRLGVTWQADAQTLVRSSIGNGFRAPSGYELYAGYGAGNPDLQPEKSLSYDLGVERKFGAQTLTATLFRIEVEDLIDYSSSTYSYYQTSGTATRQGLELGLKGPLSDRIDYRLGYTYLDWSNPAGLSSGSTWNTAFGRHTLTAGLDAKLTDRITAGADLRVVADRQSQPDYGVVNAQLRYDLGEGKEAYLRIENLFDAQYQLWPGYGTSDRAAYVGLRAQF</sequence>
<reference evidence="16" key="1">
    <citation type="submission" date="2013-04" db="EMBL/GenBank/DDBJ databases">
        <title>Thioclava sp. 13D2W-2 Genome Sequencing.</title>
        <authorList>
            <person name="Lai Q."/>
            <person name="Li G."/>
            <person name="Shao Z."/>
        </authorList>
    </citation>
    <scope>NUCLEOTIDE SEQUENCE [LARGE SCALE GENOMIC DNA]</scope>
    <source>
        <strain evidence="16">13D2W-2</strain>
    </source>
</reference>
<dbReference type="InterPro" id="IPR012910">
    <property type="entry name" value="Plug_dom"/>
</dbReference>
<evidence type="ECO:0000256" key="6">
    <source>
        <dbReference type="ARBA" id="ARBA00023077"/>
    </source>
</evidence>
<keyword evidence="5 12" id="KW-0732">Signal</keyword>
<name>A0A085U079_9RHOB</name>
<comment type="caution">
    <text evidence="15">The sequence shown here is derived from an EMBL/GenBank/DDBJ whole genome shotgun (WGS) entry which is preliminary data.</text>
</comment>
<dbReference type="OrthoDB" id="9760333at2"/>
<dbReference type="CDD" id="cd01347">
    <property type="entry name" value="ligand_gated_channel"/>
    <property type="match status" value="1"/>
</dbReference>
<comment type="similarity">
    <text evidence="10 11">Belongs to the TonB-dependent receptor family.</text>
</comment>
<evidence type="ECO:0000259" key="14">
    <source>
        <dbReference type="Pfam" id="PF07715"/>
    </source>
</evidence>
<keyword evidence="8 15" id="KW-0675">Receptor</keyword>
<keyword evidence="9 10" id="KW-0998">Cell outer membrane</keyword>
<dbReference type="EMBL" id="AQRC01000002">
    <property type="protein sequence ID" value="KFE36376.1"/>
    <property type="molecule type" value="Genomic_DNA"/>
</dbReference>
<dbReference type="AlphaFoldDB" id="A0A085U079"/>
<dbReference type="Proteomes" id="UP000028607">
    <property type="component" value="Unassembled WGS sequence"/>
</dbReference>
<evidence type="ECO:0000256" key="8">
    <source>
        <dbReference type="ARBA" id="ARBA00023170"/>
    </source>
</evidence>
<reference evidence="15 16" key="2">
    <citation type="journal article" date="2015" name="Antonie Van Leeuwenhoek">
        <title>Thioclava indica sp. nov., isolated from surface seawater of the Indian Ocean.</title>
        <authorList>
            <person name="Liu Y."/>
            <person name="Lai Q."/>
            <person name="Du J."/>
            <person name="Xu H."/>
            <person name="Jiang L."/>
            <person name="Shao Z."/>
        </authorList>
    </citation>
    <scope>NUCLEOTIDE SEQUENCE [LARGE SCALE GENOMIC DNA]</scope>
    <source>
        <strain evidence="15 16">13D2W-2</strain>
    </source>
</reference>
<comment type="subcellular location">
    <subcellularLocation>
        <location evidence="1 10">Cell outer membrane</location>
        <topology evidence="1 10">Multi-pass membrane protein</topology>
    </subcellularLocation>
</comment>
<dbReference type="STRING" id="1317124.DW2_03669"/>
<dbReference type="InterPro" id="IPR036942">
    <property type="entry name" value="Beta-barrel_TonB_sf"/>
</dbReference>
<accession>A0A085U079</accession>
<dbReference type="PANTHER" id="PTHR30069:SF29">
    <property type="entry name" value="HEMOGLOBIN AND HEMOGLOBIN-HAPTOGLOBIN-BINDING PROTEIN 1-RELATED"/>
    <property type="match status" value="1"/>
</dbReference>
<evidence type="ECO:0000256" key="5">
    <source>
        <dbReference type="ARBA" id="ARBA00022729"/>
    </source>
</evidence>
<feature type="signal peptide" evidence="12">
    <location>
        <begin position="1"/>
        <end position="22"/>
    </location>
</feature>
<dbReference type="PATRIC" id="fig|1317124.6.peg.742"/>
<proteinExistence type="inferred from homology"/>
<evidence type="ECO:0000259" key="13">
    <source>
        <dbReference type="Pfam" id="PF00593"/>
    </source>
</evidence>
<dbReference type="Gene3D" id="2.170.130.10">
    <property type="entry name" value="TonB-dependent receptor, plug domain"/>
    <property type="match status" value="1"/>
</dbReference>